<feature type="transmembrane region" description="Helical" evidence="1">
    <location>
        <begin position="40"/>
        <end position="59"/>
    </location>
</feature>
<dbReference type="Pfam" id="PF00149">
    <property type="entry name" value="Metallophos"/>
    <property type="match status" value="1"/>
</dbReference>
<dbReference type="RefSeq" id="WP_037300362.1">
    <property type="nucleotide sequence ID" value="NZ_ATAX01000028.1"/>
</dbReference>
<reference evidence="3 4" key="1">
    <citation type="journal article" date="2014" name="PLoS ONE">
        <title>Rumen cellulosomics: divergent fiber-degrading strategies revealed by comparative genome-wide analysis of six ruminococcal strains.</title>
        <authorList>
            <person name="Dassa B."/>
            <person name="Borovok I."/>
            <person name="Ruimy-Israeli V."/>
            <person name="Lamed R."/>
            <person name="Flint H.J."/>
            <person name="Duncan S.H."/>
            <person name="Henrissat B."/>
            <person name="Coutinho P."/>
            <person name="Morrison M."/>
            <person name="Mosoni P."/>
            <person name="Yeoman C.J."/>
            <person name="White B.A."/>
            <person name="Bayer E.A."/>
        </authorList>
    </citation>
    <scope>NUCLEOTIDE SEQUENCE [LARGE SCALE GENOMIC DNA]</scope>
    <source>
        <strain evidence="3 4">007c</strain>
    </source>
</reference>
<dbReference type="SUPFAM" id="SSF56300">
    <property type="entry name" value="Metallo-dependent phosphatases"/>
    <property type="match status" value="1"/>
</dbReference>
<dbReference type="InterPro" id="IPR004843">
    <property type="entry name" value="Calcineurin-like_PHP"/>
</dbReference>
<dbReference type="Proteomes" id="UP000019365">
    <property type="component" value="Unassembled WGS sequence"/>
</dbReference>
<comment type="caution">
    <text evidence="3">The sequence shown here is derived from an EMBL/GenBank/DDBJ whole genome shotgun (WGS) entry which is preliminary data.</text>
</comment>
<evidence type="ECO:0000256" key="1">
    <source>
        <dbReference type="SAM" id="Phobius"/>
    </source>
</evidence>
<accession>W7UWU9</accession>
<protein>
    <recommendedName>
        <fullName evidence="2">Calcineurin-like phosphoesterase domain-containing protein</fullName>
    </recommendedName>
</protein>
<feature type="transmembrane region" description="Helical" evidence="1">
    <location>
        <begin position="6"/>
        <end position="28"/>
    </location>
</feature>
<feature type="transmembrane region" description="Helical" evidence="1">
    <location>
        <begin position="65"/>
        <end position="85"/>
    </location>
</feature>
<dbReference type="OrthoDB" id="9780884at2"/>
<feature type="transmembrane region" description="Helical" evidence="1">
    <location>
        <begin position="97"/>
        <end position="115"/>
    </location>
</feature>
<gene>
    <name evidence="3" type="ORF">RF007C_16035</name>
</gene>
<keyword evidence="1" id="KW-0812">Transmembrane</keyword>
<keyword evidence="4" id="KW-1185">Reference proteome</keyword>
<evidence type="ECO:0000313" key="3">
    <source>
        <dbReference type="EMBL" id="EWM53120.1"/>
    </source>
</evidence>
<dbReference type="EMBL" id="ATAX01000028">
    <property type="protein sequence ID" value="EWM53120.1"/>
    <property type="molecule type" value="Genomic_DNA"/>
</dbReference>
<dbReference type="GO" id="GO:0016787">
    <property type="term" value="F:hydrolase activity"/>
    <property type="evidence" value="ECO:0007669"/>
    <property type="project" value="InterPro"/>
</dbReference>
<dbReference type="InterPro" id="IPR029052">
    <property type="entry name" value="Metallo-depent_PP-like"/>
</dbReference>
<evidence type="ECO:0000259" key="2">
    <source>
        <dbReference type="Pfam" id="PF00149"/>
    </source>
</evidence>
<evidence type="ECO:0000313" key="4">
    <source>
        <dbReference type="Proteomes" id="UP000019365"/>
    </source>
</evidence>
<dbReference type="PATRIC" id="fig|1341157.4.peg.2606"/>
<keyword evidence="1" id="KW-0472">Membrane</keyword>
<feature type="domain" description="Calcineurin-like phosphoesterase" evidence="2">
    <location>
        <begin position="138"/>
        <end position="307"/>
    </location>
</feature>
<proteinExistence type="predicted"/>
<dbReference type="eggNOG" id="COG1408">
    <property type="taxonomic scope" value="Bacteria"/>
</dbReference>
<name>W7UWU9_RUMFL</name>
<dbReference type="InterPro" id="IPR051158">
    <property type="entry name" value="Metallophosphoesterase_sf"/>
</dbReference>
<sequence length="365" mass="40663">MFWLILFAVLLIIAVSGTVYLFTRFHRFSFIEKLGEKHKLLSWLVCLLPFAGLACLPLINSYTMIVVIIHLIIFWLIADIIAAIVRKAAKKQRRRNIEGVAVILFTAVYLAIGWYNAHNVVRTEYTLHTDKAIGAEHLKVAAIADSHLGITLDGEAFAAEMERIKKESPDIFIIAGDFVDDDSCRTDMVRACEAIGSIAPKYGTYFTFGNHDRGYFEGHRDFTADDLRSELKKNGVTVLEDKAVQITDELCIIGRHDKSSKERLSMSILAKRAAKDSYTIVIDHQPNDYKNEADAGADLVFSGHTHGGHLWPSGYVGLLIGANDKVYGFEKRGNSDFIVTSGISGWAIPFKTGTVSEYVIINITE</sequence>
<dbReference type="Gene3D" id="3.60.21.10">
    <property type="match status" value="1"/>
</dbReference>
<dbReference type="AlphaFoldDB" id="W7UWU9"/>
<organism evidence="3 4">
    <name type="scientific">Ruminococcus flavefaciens 007c</name>
    <dbReference type="NCBI Taxonomy" id="1341157"/>
    <lineage>
        <taxon>Bacteria</taxon>
        <taxon>Bacillati</taxon>
        <taxon>Bacillota</taxon>
        <taxon>Clostridia</taxon>
        <taxon>Eubacteriales</taxon>
        <taxon>Oscillospiraceae</taxon>
        <taxon>Ruminococcus</taxon>
    </lineage>
</organism>
<dbReference type="PANTHER" id="PTHR31302:SF0">
    <property type="entry name" value="TRANSMEMBRANE PROTEIN WITH METALLOPHOSPHOESTERASE DOMAIN"/>
    <property type="match status" value="1"/>
</dbReference>
<keyword evidence="1" id="KW-1133">Transmembrane helix</keyword>
<dbReference type="PANTHER" id="PTHR31302">
    <property type="entry name" value="TRANSMEMBRANE PROTEIN WITH METALLOPHOSPHOESTERASE DOMAIN-RELATED"/>
    <property type="match status" value="1"/>
</dbReference>